<keyword evidence="2" id="KW-1185">Reference proteome</keyword>
<dbReference type="InterPro" id="IPR007420">
    <property type="entry name" value="DUF465"/>
</dbReference>
<organism evidence="1 2">
    <name type="scientific">Sphingomonas albertensis</name>
    <dbReference type="NCBI Taxonomy" id="2762591"/>
    <lineage>
        <taxon>Bacteria</taxon>
        <taxon>Pseudomonadati</taxon>
        <taxon>Pseudomonadota</taxon>
        <taxon>Alphaproteobacteria</taxon>
        <taxon>Sphingomonadales</taxon>
        <taxon>Sphingomonadaceae</taxon>
        <taxon>Sphingomonas</taxon>
    </lineage>
</organism>
<evidence type="ECO:0000313" key="2">
    <source>
        <dbReference type="Proteomes" id="UP000597613"/>
    </source>
</evidence>
<evidence type="ECO:0000313" key="1">
    <source>
        <dbReference type="EMBL" id="MBC3942387.1"/>
    </source>
</evidence>
<gene>
    <name evidence="1" type="ORF">H8S47_11945</name>
</gene>
<protein>
    <submittedName>
        <fullName evidence="1">DUF465 domain-containing protein</fullName>
    </submittedName>
</protein>
<accession>A0ABR7APK6</accession>
<dbReference type="InterPro" id="IPR038444">
    <property type="entry name" value="DUF465_sf"/>
</dbReference>
<comment type="caution">
    <text evidence="1">The sequence shown here is derived from an EMBL/GenBank/DDBJ whole genome shotgun (WGS) entry which is preliminary data.</text>
</comment>
<name>A0ABR7APK6_9SPHN</name>
<sequence length="65" mass="7519">MDDAQARIRLDAMRTEHRDLDDAITALAMTAVPDQLQMARLKKRKLRLRDEIAMIEDQMIPDIIA</sequence>
<dbReference type="Gene3D" id="6.10.280.50">
    <property type="match status" value="1"/>
</dbReference>
<dbReference type="EMBL" id="JACONT010000024">
    <property type="protein sequence ID" value="MBC3942387.1"/>
    <property type="molecule type" value="Genomic_DNA"/>
</dbReference>
<reference evidence="1 2" key="1">
    <citation type="submission" date="2020-08" db="EMBL/GenBank/DDBJ databases">
        <title>Putative novel bacterial strains isolated from necrotic wheat leaf tissues caused by Xanthomonas translucens.</title>
        <authorList>
            <person name="Tambong J.T."/>
        </authorList>
    </citation>
    <scope>NUCLEOTIDE SEQUENCE [LARGE SCALE GENOMIC DNA]</scope>
    <source>
        <strain evidence="2">DOAB 1063</strain>
    </source>
</reference>
<proteinExistence type="predicted"/>
<dbReference type="Proteomes" id="UP000597613">
    <property type="component" value="Unassembled WGS sequence"/>
</dbReference>
<dbReference type="Pfam" id="PF04325">
    <property type="entry name" value="DUF465"/>
    <property type="match status" value="1"/>
</dbReference>